<evidence type="ECO:0000256" key="4">
    <source>
        <dbReference type="ARBA" id="ARBA00022692"/>
    </source>
</evidence>
<feature type="transmembrane region" description="Helical" evidence="9">
    <location>
        <begin position="331"/>
        <end position="349"/>
    </location>
</feature>
<dbReference type="PANTHER" id="PTHR42643">
    <property type="entry name" value="IONOTROPIC RECEPTOR 20A-RELATED"/>
    <property type="match status" value="1"/>
</dbReference>
<dbReference type="InterPro" id="IPR052192">
    <property type="entry name" value="Insect_Ionotropic_Sensory_Rcpt"/>
</dbReference>
<comment type="subcellular location">
    <subcellularLocation>
        <location evidence="1">Cell membrane</location>
        <topology evidence="1">Multi-pass membrane protein</topology>
    </subcellularLocation>
</comment>
<dbReference type="Gene3D" id="3.40.190.10">
    <property type="entry name" value="Periplasmic binding protein-like II"/>
    <property type="match status" value="1"/>
</dbReference>
<dbReference type="InParanoid" id="A0A067RDH6"/>
<keyword evidence="8" id="KW-0325">Glycoprotein</keyword>
<dbReference type="GO" id="GO:0005886">
    <property type="term" value="C:plasma membrane"/>
    <property type="evidence" value="ECO:0007669"/>
    <property type="project" value="UniProtKB-SubCell"/>
</dbReference>
<dbReference type="InterPro" id="IPR057074">
    <property type="entry name" value="IR75A_N"/>
</dbReference>
<dbReference type="Gene3D" id="1.10.287.70">
    <property type="match status" value="1"/>
</dbReference>
<keyword evidence="5 9" id="KW-1133">Transmembrane helix</keyword>
<evidence type="ECO:0000313" key="14">
    <source>
        <dbReference type="Proteomes" id="UP000027135"/>
    </source>
</evidence>
<dbReference type="FunCoup" id="A0A067RDH6">
    <property type="interactions" value="58"/>
</dbReference>
<evidence type="ECO:0000256" key="3">
    <source>
        <dbReference type="ARBA" id="ARBA00022475"/>
    </source>
</evidence>
<keyword evidence="4 9" id="KW-0812">Transmembrane</keyword>
<dbReference type="EMBL" id="KK852771">
    <property type="protein sequence ID" value="KDR16869.1"/>
    <property type="molecule type" value="Genomic_DNA"/>
</dbReference>
<evidence type="ECO:0000256" key="1">
    <source>
        <dbReference type="ARBA" id="ARBA00004651"/>
    </source>
</evidence>
<evidence type="ECO:0000256" key="5">
    <source>
        <dbReference type="ARBA" id="ARBA00022989"/>
    </source>
</evidence>
<feature type="transmembrane region" description="Helical" evidence="9">
    <location>
        <begin position="396"/>
        <end position="417"/>
    </location>
</feature>
<dbReference type="PANTHER" id="PTHR42643:SF32">
    <property type="entry name" value="IONOTROPIC RECEPTOR 31A, ISOFORM C-RELATED"/>
    <property type="match status" value="1"/>
</dbReference>
<evidence type="ECO:0000256" key="8">
    <source>
        <dbReference type="ARBA" id="ARBA00023180"/>
    </source>
</evidence>
<evidence type="ECO:0000256" key="7">
    <source>
        <dbReference type="ARBA" id="ARBA00023170"/>
    </source>
</evidence>
<evidence type="ECO:0000256" key="10">
    <source>
        <dbReference type="SAM" id="SignalP"/>
    </source>
</evidence>
<feature type="transmembrane region" description="Helical" evidence="9">
    <location>
        <begin position="579"/>
        <end position="602"/>
    </location>
</feature>
<dbReference type="InterPro" id="IPR001320">
    <property type="entry name" value="Iontro_rcpt_C"/>
</dbReference>
<evidence type="ECO:0000259" key="11">
    <source>
        <dbReference type="Pfam" id="PF00060"/>
    </source>
</evidence>
<accession>A0A067RDH6</accession>
<keyword evidence="10" id="KW-0732">Signal</keyword>
<dbReference type="Pfam" id="PF00060">
    <property type="entry name" value="Lig_chan"/>
    <property type="match status" value="1"/>
</dbReference>
<dbReference type="GO" id="GO:0015276">
    <property type="term" value="F:ligand-gated monoatomic ion channel activity"/>
    <property type="evidence" value="ECO:0007669"/>
    <property type="project" value="InterPro"/>
</dbReference>
<keyword evidence="7" id="KW-0675">Receptor</keyword>
<dbReference type="Pfam" id="PF24576">
    <property type="entry name" value="IR75A_N"/>
    <property type="match status" value="1"/>
</dbReference>
<dbReference type="Proteomes" id="UP000027135">
    <property type="component" value="Unassembled WGS sequence"/>
</dbReference>
<feature type="signal peptide" evidence="10">
    <location>
        <begin position="1"/>
        <end position="37"/>
    </location>
</feature>
<protein>
    <submittedName>
        <fullName evidence="13">Uncharacterized protein</fullName>
    </submittedName>
</protein>
<reference evidence="13 14" key="1">
    <citation type="journal article" date="2014" name="Nat. Commun.">
        <title>Molecular traces of alternative social organization in a termite genome.</title>
        <authorList>
            <person name="Terrapon N."/>
            <person name="Li C."/>
            <person name="Robertson H.M."/>
            <person name="Ji L."/>
            <person name="Meng X."/>
            <person name="Booth W."/>
            <person name="Chen Z."/>
            <person name="Childers C.P."/>
            <person name="Glastad K.M."/>
            <person name="Gokhale K."/>
            <person name="Gowin J."/>
            <person name="Gronenberg W."/>
            <person name="Hermansen R.A."/>
            <person name="Hu H."/>
            <person name="Hunt B.G."/>
            <person name="Huylmans A.K."/>
            <person name="Khalil S.M."/>
            <person name="Mitchell R.D."/>
            <person name="Munoz-Torres M.C."/>
            <person name="Mustard J.A."/>
            <person name="Pan H."/>
            <person name="Reese J.T."/>
            <person name="Scharf M.E."/>
            <person name="Sun F."/>
            <person name="Vogel H."/>
            <person name="Xiao J."/>
            <person name="Yang W."/>
            <person name="Yang Z."/>
            <person name="Yang Z."/>
            <person name="Zhou J."/>
            <person name="Zhu J."/>
            <person name="Brent C.S."/>
            <person name="Elsik C.G."/>
            <person name="Goodisman M.A."/>
            <person name="Liberles D.A."/>
            <person name="Roe R.M."/>
            <person name="Vargo E.L."/>
            <person name="Vilcinskas A."/>
            <person name="Wang J."/>
            <person name="Bornberg-Bauer E."/>
            <person name="Korb J."/>
            <person name="Zhang G."/>
            <person name="Liebig J."/>
        </authorList>
    </citation>
    <scope>NUCLEOTIDE SEQUENCE [LARGE SCALE GENOMIC DNA]</scope>
    <source>
        <tissue evidence="13">Whole organism</tissue>
    </source>
</reference>
<evidence type="ECO:0000256" key="2">
    <source>
        <dbReference type="ARBA" id="ARBA00008685"/>
    </source>
</evidence>
<gene>
    <name evidence="13" type="ORF">L798_08611</name>
</gene>
<organism evidence="13 14">
    <name type="scientific">Zootermopsis nevadensis</name>
    <name type="common">Dampwood termite</name>
    <dbReference type="NCBI Taxonomy" id="136037"/>
    <lineage>
        <taxon>Eukaryota</taxon>
        <taxon>Metazoa</taxon>
        <taxon>Ecdysozoa</taxon>
        <taxon>Arthropoda</taxon>
        <taxon>Hexapoda</taxon>
        <taxon>Insecta</taxon>
        <taxon>Pterygota</taxon>
        <taxon>Neoptera</taxon>
        <taxon>Polyneoptera</taxon>
        <taxon>Dictyoptera</taxon>
        <taxon>Blattodea</taxon>
        <taxon>Blattoidea</taxon>
        <taxon>Termitoidae</taxon>
        <taxon>Termopsidae</taxon>
        <taxon>Zootermopsis</taxon>
    </lineage>
</organism>
<evidence type="ECO:0000256" key="9">
    <source>
        <dbReference type="SAM" id="Phobius"/>
    </source>
</evidence>
<comment type="similarity">
    <text evidence="2">Belongs to the glutamate-gated ion channel (TC 1.A.10.1) family.</text>
</comment>
<evidence type="ECO:0000313" key="13">
    <source>
        <dbReference type="EMBL" id="KDR16869.1"/>
    </source>
</evidence>
<keyword evidence="3" id="KW-1003">Cell membrane</keyword>
<feature type="domain" description="Ionotropic glutamate receptor C-terminal" evidence="11">
    <location>
        <begin position="329"/>
        <end position="560"/>
    </location>
</feature>
<evidence type="ECO:0000259" key="12">
    <source>
        <dbReference type="Pfam" id="PF24576"/>
    </source>
</evidence>
<feature type="chain" id="PRO_5001648511" evidence="10">
    <location>
        <begin position="38"/>
        <end position="622"/>
    </location>
</feature>
<dbReference type="eggNOG" id="KOG1052">
    <property type="taxonomic scope" value="Eukaryota"/>
</dbReference>
<feature type="domain" description="Ionotropic receptor 75a N-terminal" evidence="12">
    <location>
        <begin position="80"/>
        <end position="223"/>
    </location>
</feature>
<evidence type="ECO:0000256" key="6">
    <source>
        <dbReference type="ARBA" id="ARBA00023136"/>
    </source>
</evidence>
<proteinExistence type="inferred from homology"/>
<dbReference type="AlphaFoldDB" id="A0A067RDH6"/>
<dbReference type="GO" id="GO:0050906">
    <property type="term" value="P:detection of stimulus involved in sensory perception"/>
    <property type="evidence" value="ECO:0007669"/>
    <property type="project" value="UniProtKB-ARBA"/>
</dbReference>
<keyword evidence="6 9" id="KW-0472">Membrane</keyword>
<dbReference type="SUPFAM" id="SSF53850">
    <property type="entry name" value="Periplasmic binding protein-like II"/>
    <property type="match status" value="1"/>
</dbReference>
<dbReference type="OMA" id="CHRRWIT"/>
<sequence>MISNPSRIKEDRGNTAKMSQIFKINLLLLLMVAHCISMDTSNVVEIVSQVKKHFRSIFVYLLHYEEEYQFINASTLRVGKMLSARNIQVATASFSVIQAILSRDIRPLCVSTSGSKSIKQSIMKYFQNAEVSNAVWLLFLDSNTCMHEFFTDINIPFDCEFLVAQEADDHVVVLTEVYRVSPSLPLQTYRFGEWTSCGALNWSVNGLFQRRNNFQGLVIRSSVNSSLFVTVITDDANKPVDVGGYVGEVWRVLEPLMNFTCYHGQWRDVVKMIHNGTVDVSIADILMKPQDLMFADFIAPLVDVRTYVVIRMPSKTEVLWTNFLTPFSSRLWIAVLSLMVLIAMSLAFTDRANLCRRDNGILKTTNYNYLNSVFYVIGTFCQQAQGSTLRRASSRIVFLTSHLTALVFLASYSASLISSLTVRRPALPFETFQQVLEDGSYRLDVLSNSGELDYFRLNTGDALMRQLYQKLIVRHEADLPSSVLEGLQKVCRGNRQAYFASQHAVKAFLRNLSCSPVIVPRAYIPGTISMSIAKNSPYQGLFKYNIQNMRCSGILQRLMQEAFPARLPQSELKLERMDLATVIPIFSLLAIGLLLTTLLLVIEMKLCHRRWITRKMCRIKFR</sequence>
<name>A0A067RDH6_ZOONE</name>
<keyword evidence="14" id="KW-1185">Reference proteome</keyword>